<dbReference type="GO" id="GO:0009279">
    <property type="term" value="C:cell outer membrane"/>
    <property type="evidence" value="ECO:0007669"/>
    <property type="project" value="UniProtKB-SubCell"/>
</dbReference>
<keyword evidence="3 11" id="KW-0813">Transport</keyword>
<dbReference type="GO" id="GO:0044718">
    <property type="term" value="P:siderophore transmembrane transport"/>
    <property type="evidence" value="ECO:0007669"/>
    <property type="project" value="TreeGrafter"/>
</dbReference>
<keyword evidence="7 12" id="KW-0798">TonB box</keyword>
<keyword evidence="8 11" id="KW-0472">Membrane</keyword>
<evidence type="ECO:0000256" key="2">
    <source>
        <dbReference type="ARBA" id="ARBA00008143"/>
    </source>
</evidence>
<dbReference type="KEGG" id="hhc:M911_09785"/>
<evidence type="ECO:0000313" key="17">
    <source>
        <dbReference type="Proteomes" id="UP000019442"/>
    </source>
</evidence>
<evidence type="ECO:0000256" key="8">
    <source>
        <dbReference type="ARBA" id="ARBA00023136"/>
    </source>
</evidence>
<dbReference type="PANTHER" id="PTHR30069:SF29">
    <property type="entry name" value="HEMOGLOBIN AND HEMOGLOBIN-HAPTOGLOBIN-BINDING PROTEIN 1-RELATED"/>
    <property type="match status" value="1"/>
</dbReference>
<keyword evidence="5 11" id="KW-0812">Transmembrane</keyword>
<gene>
    <name evidence="16" type="ORF">M911_09785</name>
</gene>
<feature type="signal peptide" evidence="13">
    <location>
        <begin position="1"/>
        <end position="21"/>
    </location>
</feature>
<dbReference type="RefSeq" id="WP_025281852.1">
    <property type="nucleotide sequence ID" value="NZ_CP007268.1"/>
</dbReference>
<evidence type="ECO:0000256" key="6">
    <source>
        <dbReference type="ARBA" id="ARBA00022729"/>
    </source>
</evidence>
<dbReference type="Pfam" id="PF00593">
    <property type="entry name" value="TonB_dep_Rec_b-barrel"/>
    <property type="match status" value="1"/>
</dbReference>
<protein>
    <submittedName>
        <fullName evidence="16">TonB-dependent receptor</fullName>
    </submittedName>
</protein>
<keyword evidence="9 16" id="KW-0675">Receptor</keyword>
<dbReference type="PROSITE" id="PS52016">
    <property type="entry name" value="TONB_DEPENDENT_REC_3"/>
    <property type="match status" value="1"/>
</dbReference>
<organism evidence="16 17">
    <name type="scientific">Ectothiorhodospira haloalkaliphila</name>
    <dbReference type="NCBI Taxonomy" id="421628"/>
    <lineage>
        <taxon>Bacteria</taxon>
        <taxon>Pseudomonadati</taxon>
        <taxon>Pseudomonadota</taxon>
        <taxon>Gammaproteobacteria</taxon>
        <taxon>Chromatiales</taxon>
        <taxon>Ectothiorhodospiraceae</taxon>
        <taxon>Ectothiorhodospira</taxon>
    </lineage>
</organism>
<dbReference type="Gene3D" id="2.40.170.20">
    <property type="entry name" value="TonB-dependent receptor, beta-barrel domain"/>
    <property type="match status" value="1"/>
</dbReference>
<keyword evidence="4 11" id="KW-1134">Transmembrane beta strand</keyword>
<reference evidence="17" key="2">
    <citation type="submission" date="2014-02" db="EMBL/GenBank/DDBJ databases">
        <title>Draft Genome Sequence of extremely halophilic bacteria Halorhodospira halochloris.</title>
        <authorList>
            <person name="Singh K.S."/>
        </authorList>
    </citation>
    <scope>NUCLEOTIDE SEQUENCE [LARGE SCALE GENOMIC DNA]</scope>
    <source>
        <strain evidence="17">A</strain>
    </source>
</reference>
<dbReference type="InterPro" id="IPR039426">
    <property type="entry name" value="TonB-dep_rcpt-like"/>
</dbReference>
<evidence type="ECO:0000256" key="10">
    <source>
        <dbReference type="ARBA" id="ARBA00023237"/>
    </source>
</evidence>
<feature type="domain" description="TonB-dependent receptor plug" evidence="15">
    <location>
        <begin position="42"/>
        <end position="147"/>
    </location>
</feature>
<name>W8L693_9GAMM</name>
<evidence type="ECO:0000256" key="3">
    <source>
        <dbReference type="ARBA" id="ARBA00022448"/>
    </source>
</evidence>
<dbReference type="GO" id="GO:0015344">
    <property type="term" value="F:siderophore uptake transmembrane transporter activity"/>
    <property type="evidence" value="ECO:0007669"/>
    <property type="project" value="TreeGrafter"/>
</dbReference>
<dbReference type="PATRIC" id="fig|1354791.3.peg.2405"/>
<comment type="similarity">
    <text evidence="2">Belongs to the TonB-dependent receptor family. Hemoglobin/haptoglobin binding protein subfamily.</text>
</comment>
<feature type="domain" description="TonB-dependent receptor-like beta-barrel" evidence="14">
    <location>
        <begin position="242"/>
        <end position="660"/>
    </location>
</feature>
<sequence>MRLRALTALITTSALPVTLLAETSVTLPPMTVTAKGYEAAITETAAAVNVIEGDAVRWRQARTLGDVLRGEPGLSVAVDGSVGVDPIIRGLKRDQVLVLVDGVRINAMQPPARGSLASYVNMDLVERIEVIRGPSSVLYGAGAMGGVINIITRGGGMSAEPETRGWTSLGYSSVDTGIRGSLGASVSGPRSVLDVSAAYLDTDDYRTGEGERLRDSGTEQQAVHLRYRVRVTDGHELQFRAQRDRREDVWYLASRRFLEEAFEPPAGQGLPQPQGLNTHYTPRQTRDLLELSYDADLGGAWGNQLSASVYRQELTRGNYDWNRERRTDYRTSDTDFTTDGVRIQWESSPLPRHVLLVGAEAWRLQASPVSYIGFPPDYDPVNEFQLIDQGRLESRGLFIQDDIHLDNVTISLGARYDEVQGRARDALGVPGPLDSTDYNLSWSTGITWYVDDAFTPYASLSEGYRSAGLLERYLTYAYSDGFTWLSNPQLDPERNRTLEIGARGELGNTRYTLAVYESRIKDHIGGQVVSPGLKQTVNLDEARIRGAEFSLEHDLTDRLTALASGTWLRGDNRDSRFDEPLYQMPPPELTLGLLSGAPRGWQWEARLRAVASQDRVAERFSNGSERETGGFTTADVRVGYRFGPGGGFREQALTLAVTNLADRNYREHVNEMTDERLASGPGVQELRAPGRSLGVTWVGEF</sequence>
<keyword evidence="17" id="KW-1185">Reference proteome</keyword>
<evidence type="ECO:0000259" key="14">
    <source>
        <dbReference type="Pfam" id="PF00593"/>
    </source>
</evidence>
<dbReference type="InterPro" id="IPR012910">
    <property type="entry name" value="Plug_dom"/>
</dbReference>
<keyword evidence="6 13" id="KW-0732">Signal</keyword>
<dbReference type="OrthoDB" id="9815954at2"/>
<evidence type="ECO:0000256" key="7">
    <source>
        <dbReference type="ARBA" id="ARBA00023077"/>
    </source>
</evidence>
<dbReference type="CDD" id="cd01347">
    <property type="entry name" value="ligand_gated_channel"/>
    <property type="match status" value="1"/>
</dbReference>
<dbReference type="InterPro" id="IPR036942">
    <property type="entry name" value="Beta-barrel_TonB_sf"/>
</dbReference>
<dbReference type="Gene3D" id="2.170.130.10">
    <property type="entry name" value="TonB-dependent receptor, plug domain"/>
    <property type="match status" value="1"/>
</dbReference>
<accession>W8L693</accession>
<dbReference type="EMBL" id="CP007268">
    <property type="protein sequence ID" value="AHK79395.1"/>
    <property type="molecule type" value="Genomic_DNA"/>
</dbReference>
<dbReference type="SUPFAM" id="SSF56935">
    <property type="entry name" value="Porins"/>
    <property type="match status" value="1"/>
</dbReference>
<dbReference type="AlphaFoldDB" id="W8L693"/>
<comment type="subcellular location">
    <subcellularLocation>
        <location evidence="1 11">Cell outer membrane</location>
        <topology evidence="1 11">Multi-pass membrane protein</topology>
    </subcellularLocation>
</comment>
<dbReference type="InterPro" id="IPR000531">
    <property type="entry name" value="Beta-barrel_TonB"/>
</dbReference>
<evidence type="ECO:0000259" key="15">
    <source>
        <dbReference type="Pfam" id="PF07715"/>
    </source>
</evidence>
<evidence type="ECO:0000256" key="11">
    <source>
        <dbReference type="PROSITE-ProRule" id="PRU01360"/>
    </source>
</evidence>
<dbReference type="InterPro" id="IPR037066">
    <property type="entry name" value="Plug_dom_sf"/>
</dbReference>
<evidence type="ECO:0000256" key="4">
    <source>
        <dbReference type="ARBA" id="ARBA00022452"/>
    </source>
</evidence>
<evidence type="ECO:0000313" key="16">
    <source>
        <dbReference type="EMBL" id="AHK79395.1"/>
    </source>
</evidence>
<feature type="chain" id="PRO_5004910806" evidence="13">
    <location>
        <begin position="22"/>
        <end position="701"/>
    </location>
</feature>
<dbReference type="PANTHER" id="PTHR30069">
    <property type="entry name" value="TONB-DEPENDENT OUTER MEMBRANE RECEPTOR"/>
    <property type="match status" value="1"/>
</dbReference>
<dbReference type="Pfam" id="PF07715">
    <property type="entry name" value="Plug"/>
    <property type="match status" value="1"/>
</dbReference>
<proteinExistence type="inferred from homology"/>
<evidence type="ECO:0000256" key="9">
    <source>
        <dbReference type="ARBA" id="ARBA00023170"/>
    </source>
</evidence>
<evidence type="ECO:0000256" key="13">
    <source>
        <dbReference type="SAM" id="SignalP"/>
    </source>
</evidence>
<dbReference type="Proteomes" id="UP000019442">
    <property type="component" value="Chromosome"/>
</dbReference>
<evidence type="ECO:0000256" key="1">
    <source>
        <dbReference type="ARBA" id="ARBA00004571"/>
    </source>
</evidence>
<dbReference type="HOGENOM" id="CLU_008287_18_5_6"/>
<evidence type="ECO:0000256" key="5">
    <source>
        <dbReference type="ARBA" id="ARBA00022692"/>
    </source>
</evidence>
<keyword evidence="10 11" id="KW-0998">Cell outer membrane</keyword>
<reference evidence="16 17" key="1">
    <citation type="journal article" date="2014" name="J Genomics">
        <title>Draft Genome Sequence of the Extremely Halophilic Phototrophic Purple Sulfur Bacterium Halorhodospira halochloris.</title>
        <authorList>
            <person name="Singh K.S."/>
            <person name="Kirksey J."/>
            <person name="Hoff W.D."/>
            <person name="Deole R."/>
        </authorList>
    </citation>
    <scope>NUCLEOTIDE SEQUENCE [LARGE SCALE GENOMIC DNA]</scope>
    <source>
        <strain evidence="16 17">A</strain>
    </source>
</reference>
<evidence type="ECO:0000256" key="12">
    <source>
        <dbReference type="RuleBase" id="RU003357"/>
    </source>
</evidence>